<dbReference type="Proteomes" id="UP000838763">
    <property type="component" value="Unassembled WGS sequence"/>
</dbReference>
<comment type="caution">
    <text evidence="1">The sequence shown here is derived from an EMBL/GenBank/DDBJ whole genome shotgun (WGS) entry which is preliminary data.</text>
</comment>
<gene>
    <name evidence="1" type="ORF">PPNO1_LOCUS3349</name>
</gene>
<dbReference type="EMBL" id="CALLCH030000008">
    <property type="protein sequence ID" value="CAI4213603.1"/>
    <property type="molecule type" value="Genomic_DNA"/>
</dbReference>
<evidence type="ECO:0000313" key="1">
    <source>
        <dbReference type="EMBL" id="CAI4213603.1"/>
    </source>
</evidence>
<dbReference type="SUPFAM" id="SSF47616">
    <property type="entry name" value="GST C-terminal domain-like"/>
    <property type="match status" value="1"/>
</dbReference>
<dbReference type="InterPro" id="IPR036282">
    <property type="entry name" value="Glutathione-S-Trfase_C_sf"/>
</dbReference>
<dbReference type="Gene3D" id="3.40.30.10">
    <property type="entry name" value="Glutaredoxin"/>
    <property type="match status" value="1"/>
</dbReference>
<organism evidence="1 2">
    <name type="scientific">Parascedosporium putredinis</name>
    <dbReference type="NCBI Taxonomy" id="1442378"/>
    <lineage>
        <taxon>Eukaryota</taxon>
        <taxon>Fungi</taxon>
        <taxon>Dikarya</taxon>
        <taxon>Ascomycota</taxon>
        <taxon>Pezizomycotina</taxon>
        <taxon>Sordariomycetes</taxon>
        <taxon>Hypocreomycetidae</taxon>
        <taxon>Microascales</taxon>
        <taxon>Microascaceae</taxon>
        <taxon>Parascedosporium</taxon>
    </lineage>
</organism>
<reference evidence="1" key="1">
    <citation type="submission" date="2022-11" db="EMBL/GenBank/DDBJ databases">
        <authorList>
            <person name="Scott C."/>
            <person name="Bruce N."/>
        </authorList>
    </citation>
    <scope>NUCLEOTIDE SEQUENCE</scope>
</reference>
<dbReference type="AlphaFoldDB" id="A0A9P1H1B8"/>
<proteinExistence type="predicted"/>
<protein>
    <recommendedName>
        <fullName evidence="3">GST N-terminal domain-containing protein</fullName>
    </recommendedName>
</protein>
<dbReference type="OrthoDB" id="5086500at2759"/>
<name>A0A9P1H1B8_9PEZI</name>
<evidence type="ECO:0008006" key="3">
    <source>
        <dbReference type="Google" id="ProtNLM"/>
    </source>
</evidence>
<accession>A0A9P1H1B8</accession>
<evidence type="ECO:0000313" key="2">
    <source>
        <dbReference type="Proteomes" id="UP000838763"/>
    </source>
</evidence>
<sequence>MATDSKPSQPLVFYDITSRPPVEETCFSPNPWKTRLALNFKNLPYSTKWVPLPNIPKVRKGLGVPACRKFGDGTDFYTLPIPLDYTFRSQYILVPLSECNNSEFPEYAKFNVNIDAAFTAHVQLTVDGFPFDPDYADATKAEFVRRAGVQRWEDFSLAREAREKMKDSFREMLGDLLPLFATGGPFLLGAKASYADLCIGAWLHSIYANLDIITLMAPSGNYIEEVSATLVVGDVPNPITGDIALWSAIMMDKQDFLQGVTQNSPPGLYEHCRSIRYCQNLGQNWCNFAYNYGNGNVEAGVPVIAPPGSRIKTHYKLNPDTDKWEQKLYINDELVSELTSSQGQRGSIFYISTECAAPPCAAAPAHSKFQPPPCWEDVSVVLDAANVRFLHSGAWMHGATGGQMTTIDAGKTWNFTTLSIPETKP</sequence>
<dbReference type="Gene3D" id="1.20.1050.10">
    <property type="match status" value="1"/>
</dbReference>
<keyword evidence="2" id="KW-1185">Reference proteome</keyword>